<evidence type="ECO:0000256" key="1">
    <source>
        <dbReference type="SAM" id="MobiDB-lite"/>
    </source>
</evidence>
<protein>
    <submittedName>
        <fullName evidence="2">Uncharacterized protein</fullName>
    </submittedName>
</protein>
<dbReference type="RefSeq" id="WP_093414775.1">
    <property type="nucleotide sequence ID" value="NZ_FOZX01000002.1"/>
</dbReference>
<sequence>MAHAPAIADPLPAQYSGSTSGDVLSLGLSALGIADIDAAIAHSATEVDSTGDPRAHAESSNVGANALGLGIDPISGEANSGPGTPTDSYTMGLGDISVPGVLTVGALQGSGSTNWPGDISCVPDGTPIAQSTTELANANLGLNVSGFGLNILELGAVSTSGNTTLDSGSVVSTASGNLAGLSLLNNAVEIQVLNSPELTATSDGTTGTVTANDYSVEVTIAGQQPVVLSAGMSIPINLDLGAAQANLTLSVGQLQDNSVGATASGSMDFLNVSGTITAPLLGEIADLDLGLLPLSATATAPDGGVECDRLDAPTITSPLAPRSPTTRRRSPARESPVRR</sequence>
<organism evidence="2 3">
    <name type="scientific">Saccharopolyspora flava</name>
    <dbReference type="NCBI Taxonomy" id="95161"/>
    <lineage>
        <taxon>Bacteria</taxon>
        <taxon>Bacillati</taxon>
        <taxon>Actinomycetota</taxon>
        <taxon>Actinomycetes</taxon>
        <taxon>Pseudonocardiales</taxon>
        <taxon>Pseudonocardiaceae</taxon>
        <taxon>Saccharopolyspora</taxon>
    </lineage>
</organism>
<keyword evidence="3" id="KW-1185">Reference proteome</keyword>
<dbReference type="STRING" id="95161.SAMN05660874_01401"/>
<dbReference type="EMBL" id="FOZX01000002">
    <property type="protein sequence ID" value="SFS51089.1"/>
    <property type="molecule type" value="Genomic_DNA"/>
</dbReference>
<name>A0A1I6QF25_9PSEU</name>
<feature type="region of interest" description="Disordered" evidence="1">
    <location>
        <begin position="305"/>
        <end position="339"/>
    </location>
</feature>
<proteinExistence type="predicted"/>
<dbReference type="Proteomes" id="UP000198852">
    <property type="component" value="Unassembled WGS sequence"/>
</dbReference>
<accession>A0A1I6QF25</accession>
<evidence type="ECO:0000313" key="2">
    <source>
        <dbReference type="EMBL" id="SFS51089.1"/>
    </source>
</evidence>
<gene>
    <name evidence="2" type="ORF">SAMN05660874_01401</name>
</gene>
<dbReference type="AlphaFoldDB" id="A0A1I6QF25"/>
<reference evidence="3" key="1">
    <citation type="submission" date="2016-10" db="EMBL/GenBank/DDBJ databases">
        <authorList>
            <person name="Varghese N."/>
            <person name="Submissions S."/>
        </authorList>
    </citation>
    <scope>NUCLEOTIDE SEQUENCE [LARGE SCALE GENOMIC DNA]</scope>
    <source>
        <strain evidence="3">DSM 44771</strain>
    </source>
</reference>
<evidence type="ECO:0000313" key="3">
    <source>
        <dbReference type="Proteomes" id="UP000198852"/>
    </source>
</evidence>
<dbReference type="OrthoDB" id="3776437at2"/>